<organism evidence="3 4">
    <name type="scientific">Extremus antarcticus</name>
    <dbReference type="NCBI Taxonomy" id="702011"/>
    <lineage>
        <taxon>Eukaryota</taxon>
        <taxon>Fungi</taxon>
        <taxon>Dikarya</taxon>
        <taxon>Ascomycota</taxon>
        <taxon>Pezizomycotina</taxon>
        <taxon>Dothideomycetes</taxon>
        <taxon>Dothideomycetidae</taxon>
        <taxon>Mycosphaerellales</taxon>
        <taxon>Extremaceae</taxon>
        <taxon>Extremus</taxon>
    </lineage>
</organism>
<gene>
    <name evidence="3" type="ORF">LTR09_005554</name>
</gene>
<name>A0AAJ0G8K4_9PEZI</name>
<feature type="region of interest" description="Disordered" evidence="1">
    <location>
        <begin position="418"/>
        <end position="444"/>
    </location>
</feature>
<feature type="compositionally biased region" description="Basic and acidic residues" evidence="1">
    <location>
        <begin position="21"/>
        <end position="30"/>
    </location>
</feature>
<dbReference type="Pfam" id="PF08639">
    <property type="entry name" value="Sld3_STD"/>
    <property type="match status" value="1"/>
</dbReference>
<dbReference type="InterPro" id="IPR013948">
    <property type="entry name" value="DNA_replication_reg_Sld3_C"/>
</dbReference>
<feature type="region of interest" description="Disordered" evidence="1">
    <location>
        <begin position="1"/>
        <end position="30"/>
    </location>
</feature>
<evidence type="ECO:0000313" key="4">
    <source>
        <dbReference type="Proteomes" id="UP001271007"/>
    </source>
</evidence>
<comment type="caution">
    <text evidence="3">The sequence shown here is derived from an EMBL/GenBank/DDBJ whole genome shotgun (WGS) entry which is preliminary data.</text>
</comment>
<dbReference type="GO" id="GO:0031261">
    <property type="term" value="C:DNA replication preinitiation complex"/>
    <property type="evidence" value="ECO:0007669"/>
    <property type="project" value="TreeGrafter"/>
</dbReference>
<keyword evidence="4" id="KW-1185">Reference proteome</keyword>
<dbReference type="InterPro" id="IPR042511">
    <property type="entry name" value="Sld3"/>
</dbReference>
<dbReference type="Proteomes" id="UP001271007">
    <property type="component" value="Unassembled WGS sequence"/>
</dbReference>
<feature type="domain" description="DNA replication regulator Sld3 C-terminal" evidence="2">
    <location>
        <begin position="240"/>
        <end position="805"/>
    </location>
</feature>
<feature type="compositionally biased region" description="Basic and acidic residues" evidence="1">
    <location>
        <begin position="688"/>
        <end position="697"/>
    </location>
</feature>
<reference evidence="3" key="1">
    <citation type="submission" date="2023-04" db="EMBL/GenBank/DDBJ databases">
        <title>Black Yeasts Isolated from many extreme environments.</title>
        <authorList>
            <person name="Coleine C."/>
            <person name="Stajich J.E."/>
            <person name="Selbmann L."/>
        </authorList>
    </citation>
    <scope>NUCLEOTIDE SEQUENCE</scope>
    <source>
        <strain evidence="3">CCFEE 5312</strain>
    </source>
</reference>
<dbReference type="PANTHER" id="PTHR28067:SF1">
    <property type="entry name" value="DNA REPLICATION REGULATOR SLD3"/>
    <property type="match status" value="1"/>
</dbReference>
<evidence type="ECO:0000313" key="3">
    <source>
        <dbReference type="EMBL" id="KAK3053385.1"/>
    </source>
</evidence>
<evidence type="ECO:0000256" key="1">
    <source>
        <dbReference type="SAM" id="MobiDB-lite"/>
    </source>
</evidence>
<feature type="compositionally biased region" description="Polar residues" evidence="1">
    <location>
        <begin position="586"/>
        <end position="595"/>
    </location>
</feature>
<dbReference type="Gene3D" id="1.20.58.2130">
    <property type="match status" value="1"/>
</dbReference>
<accession>A0AAJ0G8K4</accession>
<feature type="region of interest" description="Disordered" evidence="1">
    <location>
        <begin position="512"/>
        <end position="615"/>
    </location>
</feature>
<feature type="compositionally biased region" description="Low complexity" evidence="1">
    <location>
        <begin position="418"/>
        <end position="430"/>
    </location>
</feature>
<dbReference type="AlphaFoldDB" id="A0AAJ0G8K4"/>
<sequence>MSIHSGSIALTPPRTAASAFTHERTGTKRTRDEIDETKLNTRPFSIRDPSDPFARPKSFAPVCLLSRAQLPLASLDTAQPGSRLFSAHIHILEASHQHGGDATVLVALEENEKRMYAIERVRARTYALCKLQDAVGEEDVLRRAKLVLTETYRPPKLQVLELAKDAPWWARAAVEVPRTAEKTANRPALPTLIMQRVMDAPAKIGERSLGLPIEKLSPMPPIGPESRMADPARPPPSPQDVLHDLTKHYIEALYIERTSLAYFTKGPLSRARAAFISQSPDATPADLVEFLRQSILTSTVLDKKYKETLPELVRELPASSLESPADVAKRKKNKKKWKARRSKAGFFVGEEDYVKRWWQADGETGATEDADTALRQRVSKLRMRETFLQLTLALEVLSLEASPGFAIEAGQVGSVGLESQAAESQQAESQIIPDAKPKRPKKKQDLPSLLESLLDKLCIWQSLESLSPAKSRISQDQGNGDSNDVLRNFCIEVVVPFFSSRIPQHALLVNKKLGGPSAQTPPKRRSTSIRRPGEPAIRQPPERKPRQPLARVSTDTLNRSVHKPPALLRSATESDALSHIKREPSETPSLTSVPLSNALERAKPQRRSRTNVLEQMSSKPRLIDLSAMSQASEAKLRRKAESDRAIKEAVEGIKKPNRALAVKDVADTTDQSFAKAMAKNTRPQQRGKKAEAERVEKTNAPPTKGDGLQKTDVAATPSGYRRRAPSATPYKRAMATNSGAPQEPASSHSSSASIVPSSSARLQVPRPTSITTSQAIATFAVPHTGHRARRLDVVSSSAIQETPSRGFAKFMPKSLATQPGTGMLDSPIARRTTAVTQATPSKGQAALKVPAAVAVSAPGKEVGIWLCDEMNDDGLEEAGISPDNSTVRSAANEETSVYTALGWEDDGYEELT</sequence>
<feature type="region of interest" description="Disordered" evidence="1">
    <location>
        <begin position="676"/>
        <end position="768"/>
    </location>
</feature>
<dbReference type="PANTHER" id="PTHR28067">
    <property type="entry name" value="DNA REPLICATION REGULATOR SLD3"/>
    <property type="match status" value="1"/>
</dbReference>
<proteinExistence type="predicted"/>
<dbReference type="EMBL" id="JAWDJX010000016">
    <property type="protein sequence ID" value="KAK3053385.1"/>
    <property type="molecule type" value="Genomic_DNA"/>
</dbReference>
<evidence type="ECO:0000259" key="2">
    <source>
        <dbReference type="Pfam" id="PF08639"/>
    </source>
</evidence>
<dbReference type="GO" id="GO:0006270">
    <property type="term" value="P:DNA replication initiation"/>
    <property type="evidence" value="ECO:0007669"/>
    <property type="project" value="InterPro"/>
</dbReference>
<feature type="compositionally biased region" description="Basic and acidic residues" evidence="1">
    <location>
        <begin position="576"/>
        <end position="585"/>
    </location>
</feature>
<protein>
    <recommendedName>
        <fullName evidence="2">DNA replication regulator Sld3 C-terminal domain-containing protein</fullName>
    </recommendedName>
</protein>
<feature type="compositionally biased region" description="Low complexity" evidence="1">
    <location>
        <begin position="745"/>
        <end position="760"/>
    </location>
</feature>
<feature type="region of interest" description="Disordered" evidence="1">
    <location>
        <begin position="215"/>
        <end position="238"/>
    </location>
</feature>